<evidence type="ECO:0000313" key="1">
    <source>
        <dbReference type="EMBL" id="KAJ7711834.1"/>
    </source>
</evidence>
<dbReference type="Proteomes" id="UP001215598">
    <property type="component" value="Unassembled WGS sequence"/>
</dbReference>
<dbReference type="PANTHER" id="PTHR34615:SF1">
    <property type="entry name" value="PX DOMAIN-CONTAINING PROTEIN"/>
    <property type="match status" value="1"/>
</dbReference>
<keyword evidence="4" id="KW-1185">Reference proteome</keyword>
<dbReference type="AlphaFoldDB" id="A0AAD7MD68"/>
<accession>A0AAD7MD68</accession>
<evidence type="ECO:0008006" key="5">
    <source>
        <dbReference type="Google" id="ProtNLM"/>
    </source>
</evidence>
<dbReference type="EMBL" id="JARKIB010000384">
    <property type="protein sequence ID" value="KAJ7711834.1"/>
    <property type="molecule type" value="Genomic_DNA"/>
</dbReference>
<evidence type="ECO:0000313" key="2">
    <source>
        <dbReference type="EMBL" id="KAJ7732850.1"/>
    </source>
</evidence>
<feature type="non-terminal residue" evidence="1">
    <location>
        <position position="1"/>
    </location>
</feature>
<gene>
    <name evidence="2" type="ORF">B0H16DRAFT_1248696</name>
    <name evidence="1" type="ORF">B0H16DRAFT_1256279</name>
    <name evidence="3" type="ORF">B0H16DRAFT_1258684</name>
</gene>
<name>A0AAD7MD68_9AGAR</name>
<evidence type="ECO:0000313" key="4">
    <source>
        <dbReference type="Proteomes" id="UP001215598"/>
    </source>
</evidence>
<feature type="non-terminal residue" evidence="1">
    <location>
        <position position="175"/>
    </location>
</feature>
<sequence length="175" mass="20367">PRPEQGGHRITEEWLRSLKSRDCLWRFRMTAEELIDLAAALEIPDEFKTTSRHSFSSVEALCLLCARFRSAGDMYSLAMLYDRAQSAISECINELVEFIDEHWEHLLGCDEEHLLHPTNLKTYADAIHARGAPLRSVFGFIDCTIRRICHPTWYQRQAYNGHKKFHSLKFQAIML</sequence>
<comment type="caution">
    <text evidence="1">The sequence shown here is derived from an EMBL/GenBank/DDBJ whole genome shotgun (WGS) entry which is preliminary data.</text>
</comment>
<organism evidence="1 4">
    <name type="scientific">Mycena metata</name>
    <dbReference type="NCBI Taxonomy" id="1033252"/>
    <lineage>
        <taxon>Eukaryota</taxon>
        <taxon>Fungi</taxon>
        <taxon>Dikarya</taxon>
        <taxon>Basidiomycota</taxon>
        <taxon>Agaricomycotina</taxon>
        <taxon>Agaricomycetes</taxon>
        <taxon>Agaricomycetidae</taxon>
        <taxon>Agaricales</taxon>
        <taxon>Marasmiineae</taxon>
        <taxon>Mycenaceae</taxon>
        <taxon>Mycena</taxon>
    </lineage>
</organism>
<dbReference type="PANTHER" id="PTHR34615">
    <property type="entry name" value="PX DOMAIN-CONTAINING PROTEIN"/>
    <property type="match status" value="1"/>
</dbReference>
<evidence type="ECO:0000313" key="3">
    <source>
        <dbReference type="EMBL" id="KAJ7766754.1"/>
    </source>
</evidence>
<dbReference type="EMBL" id="JARKIB010000142">
    <property type="protein sequence ID" value="KAJ7732850.1"/>
    <property type="molecule type" value="Genomic_DNA"/>
</dbReference>
<reference evidence="1" key="1">
    <citation type="submission" date="2023-03" db="EMBL/GenBank/DDBJ databases">
        <title>Massive genome expansion in bonnet fungi (Mycena s.s.) driven by repeated elements and novel gene families across ecological guilds.</title>
        <authorList>
            <consortium name="Lawrence Berkeley National Laboratory"/>
            <person name="Harder C.B."/>
            <person name="Miyauchi S."/>
            <person name="Viragh M."/>
            <person name="Kuo A."/>
            <person name="Thoen E."/>
            <person name="Andreopoulos B."/>
            <person name="Lu D."/>
            <person name="Skrede I."/>
            <person name="Drula E."/>
            <person name="Henrissat B."/>
            <person name="Morin E."/>
            <person name="Kohler A."/>
            <person name="Barry K."/>
            <person name="LaButti K."/>
            <person name="Morin E."/>
            <person name="Salamov A."/>
            <person name="Lipzen A."/>
            <person name="Mereny Z."/>
            <person name="Hegedus B."/>
            <person name="Baldrian P."/>
            <person name="Stursova M."/>
            <person name="Weitz H."/>
            <person name="Taylor A."/>
            <person name="Grigoriev I.V."/>
            <person name="Nagy L.G."/>
            <person name="Martin F."/>
            <person name="Kauserud H."/>
        </authorList>
    </citation>
    <scope>NUCLEOTIDE SEQUENCE</scope>
    <source>
        <strain evidence="1">CBHHK182m</strain>
    </source>
</reference>
<protein>
    <recommendedName>
        <fullName evidence="5">DDE Tnp4 domain-containing protein</fullName>
    </recommendedName>
</protein>
<proteinExistence type="predicted"/>
<dbReference type="EMBL" id="JARKIB010000023">
    <property type="protein sequence ID" value="KAJ7766754.1"/>
    <property type="molecule type" value="Genomic_DNA"/>
</dbReference>